<dbReference type="OrthoDB" id="9812811at2"/>
<evidence type="ECO:0000256" key="5">
    <source>
        <dbReference type="ARBA" id="ARBA00022862"/>
    </source>
</evidence>
<dbReference type="InterPro" id="IPR000866">
    <property type="entry name" value="AhpC/TSA"/>
</dbReference>
<dbReference type="SUPFAM" id="SSF52833">
    <property type="entry name" value="Thioredoxin-like"/>
    <property type="match status" value="1"/>
</dbReference>
<keyword evidence="7" id="KW-1015">Disulfide bond</keyword>
<dbReference type="FunFam" id="3.40.30.10:FF:000007">
    <property type="entry name" value="Thioredoxin-dependent thiol peroxidase"/>
    <property type="match status" value="1"/>
</dbReference>
<evidence type="ECO:0000256" key="2">
    <source>
        <dbReference type="ARBA" id="ARBA00011245"/>
    </source>
</evidence>
<comment type="subunit">
    <text evidence="2">Monomer.</text>
</comment>
<evidence type="ECO:0000256" key="9">
    <source>
        <dbReference type="ARBA" id="ARBA00032824"/>
    </source>
</evidence>
<evidence type="ECO:0000313" key="15">
    <source>
        <dbReference type="Proteomes" id="UP000182598"/>
    </source>
</evidence>
<dbReference type="PANTHER" id="PTHR42801">
    <property type="entry name" value="THIOREDOXIN-DEPENDENT PEROXIDE REDUCTASE"/>
    <property type="match status" value="1"/>
</dbReference>
<dbReference type="CDD" id="cd03017">
    <property type="entry name" value="PRX_BCP"/>
    <property type="match status" value="1"/>
</dbReference>
<evidence type="ECO:0000313" key="14">
    <source>
        <dbReference type="EMBL" id="CUA85142.1"/>
    </source>
</evidence>
<name>A0A0K6H2E3_9GAMM</name>
<evidence type="ECO:0000256" key="3">
    <source>
        <dbReference type="ARBA" id="ARBA00013017"/>
    </source>
</evidence>
<dbReference type="GO" id="GO:0008379">
    <property type="term" value="F:thioredoxin peroxidase activity"/>
    <property type="evidence" value="ECO:0007669"/>
    <property type="project" value="TreeGrafter"/>
</dbReference>
<dbReference type="InterPro" id="IPR036249">
    <property type="entry name" value="Thioredoxin-like_sf"/>
</dbReference>
<evidence type="ECO:0000256" key="1">
    <source>
        <dbReference type="ARBA" id="ARBA00003330"/>
    </source>
</evidence>
<dbReference type="Pfam" id="PF00578">
    <property type="entry name" value="AhpC-TSA"/>
    <property type="match status" value="1"/>
</dbReference>
<dbReference type="AlphaFoldDB" id="A0A0K6H2E3"/>
<keyword evidence="8" id="KW-0676">Redox-active center</keyword>
<dbReference type="Proteomes" id="UP000182598">
    <property type="component" value="Unassembled WGS sequence"/>
</dbReference>
<dbReference type="Gene3D" id="3.40.30.10">
    <property type="entry name" value="Glutaredoxin"/>
    <property type="match status" value="1"/>
</dbReference>
<evidence type="ECO:0000256" key="6">
    <source>
        <dbReference type="ARBA" id="ARBA00023002"/>
    </source>
</evidence>
<evidence type="ECO:0000256" key="10">
    <source>
        <dbReference type="ARBA" id="ARBA00038489"/>
    </source>
</evidence>
<dbReference type="EC" id="1.11.1.24" evidence="3"/>
<comment type="function">
    <text evidence="1">Thiol-specific peroxidase that catalyzes the reduction of hydrogen peroxide and organic hydroperoxides to water and alcohols, respectively. Plays a role in cell protection against oxidative stress by detoxifying peroxides and as sensor of hydrogen peroxide-mediated signaling events.</text>
</comment>
<comment type="catalytic activity">
    <reaction evidence="12">
        <text>a hydroperoxide + [thioredoxin]-dithiol = an alcohol + [thioredoxin]-disulfide + H2O</text>
        <dbReference type="Rhea" id="RHEA:62620"/>
        <dbReference type="Rhea" id="RHEA-COMP:10698"/>
        <dbReference type="Rhea" id="RHEA-COMP:10700"/>
        <dbReference type="ChEBI" id="CHEBI:15377"/>
        <dbReference type="ChEBI" id="CHEBI:29950"/>
        <dbReference type="ChEBI" id="CHEBI:30879"/>
        <dbReference type="ChEBI" id="CHEBI:35924"/>
        <dbReference type="ChEBI" id="CHEBI:50058"/>
        <dbReference type="EC" id="1.11.1.24"/>
    </reaction>
</comment>
<evidence type="ECO:0000256" key="4">
    <source>
        <dbReference type="ARBA" id="ARBA00022559"/>
    </source>
</evidence>
<organism evidence="14 15">
    <name type="scientific">Pseudidiomarina woesei</name>
    <dbReference type="NCBI Taxonomy" id="1381080"/>
    <lineage>
        <taxon>Bacteria</taxon>
        <taxon>Pseudomonadati</taxon>
        <taxon>Pseudomonadota</taxon>
        <taxon>Gammaproteobacteria</taxon>
        <taxon>Alteromonadales</taxon>
        <taxon>Idiomarinaceae</taxon>
        <taxon>Pseudidiomarina</taxon>
    </lineage>
</organism>
<reference evidence="15" key="1">
    <citation type="submission" date="2015-08" db="EMBL/GenBank/DDBJ databases">
        <authorList>
            <person name="Varghese N."/>
        </authorList>
    </citation>
    <scope>NUCLEOTIDE SEQUENCE [LARGE SCALE GENOMIC DNA]</scope>
    <source>
        <strain evidence="15">DSM 27808</strain>
    </source>
</reference>
<dbReference type="EMBL" id="CYHB01000002">
    <property type="protein sequence ID" value="CUA85142.1"/>
    <property type="molecule type" value="Genomic_DNA"/>
</dbReference>
<evidence type="ECO:0000259" key="13">
    <source>
        <dbReference type="PROSITE" id="PS51352"/>
    </source>
</evidence>
<evidence type="ECO:0000256" key="11">
    <source>
        <dbReference type="ARBA" id="ARBA00042639"/>
    </source>
</evidence>
<feature type="domain" description="Thioredoxin" evidence="13">
    <location>
        <begin position="4"/>
        <end position="156"/>
    </location>
</feature>
<dbReference type="PROSITE" id="PS51352">
    <property type="entry name" value="THIOREDOXIN_2"/>
    <property type="match status" value="1"/>
</dbReference>
<protein>
    <recommendedName>
        <fullName evidence="3">thioredoxin-dependent peroxiredoxin</fullName>
        <ecNumber evidence="3">1.11.1.24</ecNumber>
    </recommendedName>
    <alternativeName>
        <fullName evidence="9">Thioredoxin peroxidase</fullName>
    </alternativeName>
    <alternativeName>
        <fullName evidence="11">Thioredoxin-dependent peroxiredoxin Bcp</fullName>
    </alternativeName>
</protein>
<accession>A0A0K6H2E3</accession>
<dbReference type="InterPro" id="IPR013766">
    <property type="entry name" value="Thioredoxin_domain"/>
</dbReference>
<evidence type="ECO:0000256" key="12">
    <source>
        <dbReference type="ARBA" id="ARBA00049091"/>
    </source>
</evidence>
<dbReference type="NCBIfam" id="NF006960">
    <property type="entry name" value="PRK09437.1"/>
    <property type="match status" value="1"/>
</dbReference>
<gene>
    <name evidence="14" type="ORF">Ga0061064_1120</name>
</gene>
<keyword evidence="4" id="KW-0575">Peroxidase</keyword>
<dbReference type="GO" id="GO:0034599">
    <property type="term" value="P:cellular response to oxidative stress"/>
    <property type="evidence" value="ECO:0007669"/>
    <property type="project" value="TreeGrafter"/>
</dbReference>
<keyword evidence="6" id="KW-0560">Oxidoreductase</keyword>
<evidence type="ECO:0000256" key="8">
    <source>
        <dbReference type="ARBA" id="ARBA00023284"/>
    </source>
</evidence>
<comment type="similarity">
    <text evidence="10">Belongs to the peroxiredoxin family. BCP/PrxQ subfamily.</text>
</comment>
<dbReference type="RefSeq" id="WP_055438780.1">
    <property type="nucleotide sequence ID" value="NZ_CYHB01000002.1"/>
</dbReference>
<dbReference type="GO" id="GO:0045454">
    <property type="term" value="P:cell redox homeostasis"/>
    <property type="evidence" value="ECO:0007669"/>
    <property type="project" value="TreeGrafter"/>
</dbReference>
<proteinExistence type="inferred from homology"/>
<keyword evidence="15" id="KW-1185">Reference proteome</keyword>
<dbReference type="GO" id="GO:0005737">
    <property type="term" value="C:cytoplasm"/>
    <property type="evidence" value="ECO:0007669"/>
    <property type="project" value="TreeGrafter"/>
</dbReference>
<dbReference type="PANTHER" id="PTHR42801:SF4">
    <property type="entry name" value="AHPC_TSA FAMILY PROTEIN"/>
    <property type="match status" value="1"/>
</dbReference>
<evidence type="ECO:0000256" key="7">
    <source>
        <dbReference type="ARBA" id="ARBA00023157"/>
    </source>
</evidence>
<dbReference type="InterPro" id="IPR050924">
    <property type="entry name" value="Peroxiredoxin_BCP/PrxQ"/>
</dbReference>
<sequence>MNTLKAGDKAPQFTLPNANNEPVSLSDLLAQGRVLVYFYPKAMTPGCTVQAQQLRDHMQQLQQHQVQVVGISTDEPKRLAKFTERDQLNFTLLGDVDHQVAEAFGVWGLKKFMGREYDGLHRISFLVNQDGTIAHVFNKFKTKDHHQVVLDYLAQA</sequence>
<keyword evidence="5" id="KW-0049">Antioxidant</keyword>